<dbReference type="OrthoDB" id="9939933at2759"/>
<dbReference type="GO" id="GO:0046856">
    <property type="term" value="P:phosphatidylinositol dephosphorylation"/>
    <property type="evidence" value="ECO:0007669"/>
    <property type="project" value="InterPro"/>
</dbReference>
<evidence type="ECO:0000256" key="6">
    <source>
        <dbReference type="ARBA" id="ARBA00022753"/>
    </source>
</evidence>
<keyword evidence="6 11" id="KW-0967">Endosome</keyword>
<comment type="catalytic activity">
    <reaction evidence="1 11">
        <text>a 1,2-diacyl-sn-glycero-3-phospho-(1D-myo-inositol-4,5-bisphosphate) + H2O = a 1,2-diacyl-sn-glycero-3-phospho-(1D-myo-inositol-5-phosphate) + phosphate</text>
        <dbReference type="Rhea" id="RHEA:25674"/>
        <dbReference type="ChEBI" id="CHEBI:15377"/>
        <dbReference type="ChEBI" id="CHEBI:43474"/>
        <dbReference type="ChEBI" id="CHEBI:57795"/>
        <dbReference type="ChEBI" id="CHEBI:58456"/>
        <dbReference type="EC" id="3.1.3.78"/>
    </reaction>
</comment>
<evidence type="ECO:0000313" key="13">
    <source>
        <dbReference type="Proteomes" id="UP000308267"/>
    </source>
</evidence>
<accession>A0A4S2M7X2</accession>
<keyword evidence="7 11" id="KW-0378">Hydrolase</keyword>
<evidence type="ECO:0000256" key="11">
    <source>
        <dbReference type="RuleBase" id="RU365008"/>
    </source>
</evidence>
<name>A0A4S2M7X2_OPIFE</name>
<dbReference type="Proteomes" id="UP000308267">
    <property type="component" value="Unassembled WGS sequence"/>
</dbReference>
<feature type="transmembrane region" description="Helical" evidence="11">
    <location>
        <begin position="235"/>
        <end position="255"/>
    </location>
</feature>
<comment type="function">
    <text evidence="11">Catalyzes the hydrolysis of phosphatidylinositol-4,5-bisphosphate (PtdIns-4,5-P2) to phosphatidylinositol-4-phosphate (PtdIns-4-P).</text>
</comment>
<dbReference type="PANTHER" id="PTHR21014:SF6">
    <property type="entry name" value="PHOSPHATIDYLINOSITOL-4,5-BISPHOSPHATE 4-PHOSPHATASE"/>
    <property type="match status" value="1"/>
</dbReference>
<dbReference type="GO" id="GO:0030670">
    <property type="term" value="C:phagocytic vesicle membrane"/>
    <property type="evidence" value="ECO:0007669"/>
    <property type="project" value="TreeGrafter"/>
</dbReference>
<evidence type="ECO:0000256" key="8">
    <source>
        <dbReference type="ARBA" id="ARBA00022989"/>
    </source>
</evidence>
<dbReference type="STRING" id="147828.A0A4S2M7X2"/>
<reference evidence="12 13" key="1">
    <citation type="journal article" date="2019" name="BMC Genomics">
        <title>New insights from Opisthorchis felineus genome: update on genomics of the epidemiologically important liver flukes.</title>
        <authorList>
            <person name="Ershov N.I."/>
            <person name="Mordvinov V.A."/>
            <person name="Prokhortchouk E.B."/>
            <person name="Pakharukova M.Y."/>
            <person name="Gunbin K.V."/>
            <person name="Ustyantsev K."/>
            <person name="Genaev M.A."/>
            <person name="Blinov A.G."/>
            <person name="Mazur A."/>
            <person name="Boulygina E."/>
            <person name="Tsygankova S."/>
            <person name="Khrameeva E."/>
            <person name="Chekanov N."/>
            <person name="Fan G."/>
            <person name="Xiao A."/>
            <person name="Zhang H."/>
            <person name="Xu X."/>
            <person name="Yang H."/>
            <person name="Solovyev V."/>
            <person name="Lee S.M."/>
            <person name="Liu X."/>
            <person name="Afonnikov D.A."/>
            <person name="Skryabin K.G."/>
        </authorList>
    </citation>
    <scope>NUCLEOTIDE SEQUENCE [LARGE SCALE GENOMIC DNA]</scope>
    <source>
        <strain evidence="12">AK-0245</strain>
        <tissue evidence="12">Whole organism</tissue>
    </source>
</reference>
<sequence length="299" mass="32933">MLLLAIPLNQLPHSRQQFVMPPVILKTHSHVEAKGIMRTSTSLENLSSLGYTIPSSCRPPPASVSKNLGRLMFCQVCGHLIEIPLSYAKLVVLCENCRESTPARPPPSGRRFFRCPCGRLILVPMYVPCVNCPRPGCRRLLLLPATKAAEFTELTRTHSNQAATDMRSGTAVDSGLIQSNWPNEGIRPIELCCGNCYYRFFAPGALRLTADAKCPHCKRLTSVGPDFARGRASRLLIYALLAFTAAIVPSVTTYVYREDIGGHYCTNLGLGLAGLIMSIKSIQYYRMPVSRIVIGGYEM</sequence>
<proteinExistence type="predicted"/>
<dbReference type="GO" id="GO:0005765">
    <property type="term" value="C:lysosomal membrane"/>
    <property type="evidence" value="ECO:0007669"/>
    <property type="project" value="UniProtKB-SubCell"/>
</dbReference>
<evidence type="ECO:0000256" key="1">
    <source>
        <dbReference type="ARBA" id="ARBA00001261"/>
    </source>
</evidence>
<keyword evidence="8 11" id="KW-1133">Transmembrane helix</keyword>
<dbReference type="EMBL" id="SJOL01003576">
    <property type="protein sequence ID" value="TGZ72531.1"/>
    <property type="molecule type" value="Genomic_DNA"/>
</dbReference>
<dbReference type="InterPro" id="IPR019178">
    <property type="entry name" value="PtdIns-P2-Ptase"/>
</dbReference>
<keyword evidence="9 11" id="KW-0472">Membrane</keyword>
<keyword evidence="13" id="KW-1185">Reference proteome</keyword>
<dbReference type="EC" id="3.1.3.78" evidence="4 11"/>
<comment type="subcellular location">
    <subcellularLocation>
        <location evidence="2 11">Late endosome membrane</location>
        <topology evidence="2 11">Multi-pass membrane protein</topology>
    </subcellularLocation>
    <subcellularLocation>
        <location evidence="3 11">Lysosome membrane</location>
        <topology evidence="3 11">Multi-pass membrane protein</topology>
    </subcellularLocation>
</comment>
<evidence type="ECO:0000256" key="3">
    <source>
        <dbReference type="ARBA" id="ARBA00004155"/>
    </source>
</evidence>
<evidence type="ECO:0000256" key="9">
    <source>
        <dbReference type="ARBA" id="ARBA00023136"/>
    </source>
</evidence>
<evidence type="ECO:0000256" key="4">
    <source>
        <dbReference type="ARBA" id="ARBA00012936"/>
    </source>
</evidence>
<evidence type="ECO:0000256" key="5">
    <source>
        <dbReference type="ARBA" id="ARBA00022692"/>
    </source>
</evidence>
<evidence type="ECO:0000256" key="2">
    <source>
        <dbReference type="ARBA" id="ARBA00004107"/>
    </source>
</evidence>
<keyword evidence="10 11" id="KW-0458">Lysosome</keyword>
<dbReference type="PANTHER" id="PTHR21014">
    <property type="entry name" value="PHOSPHATIDYLINOSITOL-4,5-BISPHOSPHATE 4-PHOSPHATASE"/>
    <property type="match status" value="1"/>
</dbReference>
<dbReference type="GO" id="GO:0005886">
    <property type="term" value="C:plasma membrane"/>
    <property type="evidence" value="ECO:0007669"/>
    <property type="project" value="TreeGrafter"/>
</dbReference>
<dbReference type="Pfam" id="PF09788">
    <property type="entry name" value="Tmemb_55A"/>
    <property type="match status" value="1"/>
</dbReference>
<organism evidence="12 13">
    <name type="scientific">Opisthorchis felineus</name>
    <dbReference type="NCBI Taxonomy" id="147828"/>
    <lineage>
        <taxon>Eukaryota</taxon>
        <taxon>Metazoa</taxon>
        <taxon>Spiralia</taxon>
        <taxon>Lophotrochozoa</taxon>
        <taxon>Platyhelminthes</taxon>
        <taxon>Trematoda</taxon>
        <taxon>Digenea</taxon>
        <taxon>Opisthorchiida</taxon>
        <taxon>Opisthorchiata</taxon>
        <taxon>Opisthorchiidae</taxon>
        <taxon>Opisthorchis</taxon>
    </lineage>
</organism>
<evidence type="ECO:0000313" key="12">
    <source>
        <dbReference type="EMBL" id="TGZ72531.1"/>
    </source>
</evidence>
<evidence type="ECO:0000256" key="7">
    <source>
        <dbReference type="ARBA" id="ARBA00022801"/>
    </source>
</evidence>
<comment type="caution">
    <text evidence="12">The sequence shown here is derived from an EMBL/GenBank/DDBJ whole genome shotgun (WGS) entry which is preliminary data.</text>
</comment>
<feature type="transmembrane region" description="Helical" evidence="11">
    <location>
        <begin position="261"/>
        <end position="279"/>
    </location>
</feature>
<dbReference type="GO" id="GO:0034597">
    <property type="term" value="F:phosphatidylinositol-4,5-bisphosphate 4-phosphatase activity"/>
    <property type="evidence" value="ECO:0007669"/>
    <property type="project" value="UniProtKB-EC"/>
</dbReference>
<protein>
    <recommendedName>
        <fullName evidence="4 11">Phosphatidylinositol-4,5-bisphosphate 4-phosphatase</fullName>
        <ecNumber evidence="4 11">3.1.3.78</ecNumber>
    </recommendedName>
</protein>
<dbReference type="AlphaFoldDB" id="A0A4S2M7X2"/>
<gene>
    <name evidence="12" type="ORF">CRM22_002026</name>
</gene>
<dbReference type="GO" id="GO:0031902">
    <property type="term" value="C:late endosome membrane"/>
    <property type="evidence" value="ECO:0007669"/>
    <property type="project" value="UniProtKB-SubCell"/>
</dbReference>
<keyword evidence="5 11" id="KW-0812">Transmembrane</keyword>
<evidence type="ECO:0000256" key="10">
    <source>
        <dbReference type="ARBA" id="ARBA00023228"/>
    </source>
</evidence>